<organism evidence="3 5">
    <name type="scientific">Mucilaginibacter rubeus</name>
    <dbReference type="NCBI Taxonomy" id="2027860"/>
    <lineage>
        <taxon>Bacteria</taxon>
        <taxon>Pseudomonadati</taxon>
        <taxon>Bacteroidota</taxon>
        <taxon>Sphingobacteriia</taxon>
        <taxon>Sphingobacteriales</taxon>
        <taxon>Sphingobacteriaceae</taxon>
        <taxon>Mucilaginibacter</taxon>
    </lineage>
</organism>
<protein>
    <submittedName>
        <fullName evidence="3">DUF1738 domain-containing protein</fullName>
    </submittedName>
</protein>
<gene>
    <name evidence="3" type="ORF">DIU31_031805</name>
    <name evidence="4" type="ORF">J3L21_29210</name>
</gene>
<dbReference type="Pfam" id="PF08401">
    <property type="entry name" value="ArdcN"/>
    <property type="match status" value="1"/>
</dbReference>
<feature type="compositionally biased region" description="Basic and acidic residues" evidence="1">
    <location>
        <begin position="431"/>
        <end position="441"/>
    </location>
</feature>
<dbReference type="EMBL" id="CP071880">
    <property type="protein sequence ID" value="QTE49564.1"/>
    <property type="molecule type" value="Genomic_DNA"/>
</dbReference>
<sequence>MSELSNQQTAARLVEKMNDRQSPFDLPGFEMPVNPTTGKAYRGMNALWLAMQGPRDPRWMTLKQASNKNGWKIQTGSKGTLISFLKTTDRVQLLDDQGKPQLNSRRNPKTELIKLANPVDVDAYVFNASQVEGIPSLKEYEERRAASRPDPMEQLGKLIELTNAKVETTIGEPGYDPSDRIIYMPEPDSFGTPREYQAALLYEVVKFAGQDKELFDPMDISPAEQAKPALAALFIGNDIGVYSQLAPQINLDDVYETALNAPDELEKAANNAQYITDYLHGLINSPEQRQAARQDRVLIVGDVIDYNEKQYEVMSKLRGKDLQVMDKSTGNRFKASPGDGIYASLLNAKIEGLKGQREQNRTAAPEKSENVSEEQDNSMQYEHENELEQEADNVVSFRQQEDFGEDEGEGNILDFSESYEETPELNLNEEAGEKQKSGRKR</sequence>
<evidence type="ECO:0000313" key="6">
    <source>
        <dbReference type="Proteomes" id="UP000663940"/>
    </source>
</evidence>
<evidence type="ECO:0000313" key="3">
    <source>
        <dbReference type="EMBL" id="QEM07866.1"/>
    </source>
</evidence>
<dbReference type="EMBL" id="CP043451">
    <property type="protein sequence ID" value="QEM07866.1"/>
    <property type="molecule type" value="Genomic_DNA"/>
</dbReference>
<dbReference type="GO" id="GO:0003697">
    <property type="term" value="F:single-stranded DNA binding"/>
    <property type="evidence" value="ECO:0007669"/>
    <property type="project" value="InterPro"/>
</dbReference>
<reference evidence="4 6" key="2">
    <citation type="submission" date="2021-03" db="EMBL/GenBank/DDBJ databases">
        <title>Mucilaginibacter strains isolated from gold and copper mining confer multi heavy-metal resistance.</title>
        <authorList>
            <person name="Li Y."/>
        </authorList>
    </citation>
    <scope>NUCLEOTIDE SEQUENCE [LARGE SCALE GENOMIC DNA]</scope>
    <source>
        <strain evidence="4 6">P2-4</strain>
    </source>
</reference>
<keyword evidence="6" id="KW-1185">Reference proteome</keyword>
<dbReference type="RefSeq" id="WP_112653884.1">
    <property type="nucleotide sequence ID" value="NZ_CP043451.1"/>
</dbReference>
<feature type="domain" description="N-terminal" evidence="2">
    <location>
        <begin position="9"/>
        <end position="95"/>
    </location>
</feature>
<feature type="compositionally biased region" description="Basic and acidic residues" evidence="1">
    <location>
        <begin position="353"/>
        <end position="370"/>
    </location>
</feature>
<evidence type="ECO:0000313" key="4">
    <source>
        <dbReference type="EMBL" id="QTE49564.1"/>
    </source>
</evidence>
<evidence type="ECO:0000313" key="5">
    <source>
        <dbReference type="Proteomes" id="UP000250557"/>
    </source>
</evidence>
<dbReference type="Proteomes" id="UP000250557">
    <property type="component" value="Chromosome"/>
</dbReference>
<proteinExistence type="predicted"/>
<evidence type="ECO:0000259" key="2">
    <source>
        <dbReference type="Pfam" id="PF08401"/>
    </source>
</evidence>
<feature type="region of interest" description="Disordered" evidence="1">
    <location>
        <begin position="353"/>
        <end position="441"/>
    </location>
</feature>
<dbReference type="Proteomes" id="UP000663940">
    <property type="component" value="Chromosome"/>
</dbReference>
<name>A0AAE6MLL1_9SPHI</name>
<reference evidence="3 5" key="1">
    <citation type="submission" date="2019-08" db="EMBL/GenBank/DDBJ databases">
        <title>Comparative genome analysis confer to the adaptation heavy metal polluted environment.</title>
        <authorList>
            <person name="Li Y."/>
        </authorList>
    </citation>
    <scope>NUCLEOTIDE SEQUENCE [LARGE SCALE GENOMIC DNA]</scope>
    <source>
        <strain evidence="3 5">P2</strain>
    </source>
</reference>
<evidence type="ECO:0000256" key="1">
    <source>
        <dbReference type="SAM" id="MobiDB-lite"/>
    </source>
</evidence>
<accession>A0AAE6MLL1</accession>
<dbReference type="AlphaFoldDB" id="A0AAE6MLL1"/>
<dbReference type="InterPro" id="IPR013610">
    <property type="entry name" value="ArdC_N"/>
</dbReference>